<reference evidence="2 3" key="1">
    <citation type="submission" date="2017-11" db="EMBL/GenBank/DDBJ databases">
        <title>De-novo sequencing of pomegranate (Punica granatum L.) genome.</title>
        <authorList>
            <person name="Akparov Z."/>
            <person name="Amiraslanov A."/>
            <person name="Hajiyeva S."/>
            <person name="Abbasov M."/>
            <person name="Kaur K."/>
            <person name="Hamwieh A."/>
            <person name="Solovyev V."/>
            <person name="Salamov A."/>
            <person name="Braich B."/>
            <person name="Kosarev P."/>
            <person name="Mahmoud A."/>
            <person name="Hajiyev E."/>
            <person name="Babayeva S."/>
            <person name="Izzatullayeva V."/>
            <person name="Mammadov A."/>
            <person name="Mammadov A."/>
            <person name="Sharifova S."/>
            <person name="Ojaghi J."/>
            <person name="Eynullazada K."/>
            <person name="Bayramov B."/>
            <person name="Abdulazimova A."/>
            <person name="Shahmuradov I."/>
        </authorList>
    </citation>
    <scope>NUCLEOTIDE SEQUENCE [LARGE SCALE GENOMIC DNA]</scope>
    <source>
        <strain evidence="3">cv. AG2017</strain>
        <tissue evidence="2">Leaf</tissue>
    </source>
</reference>
<feature type="compositionally biased region" description="Basic and acidic residues" evidence="1">
    <location>
        <begin position="115"/>
        <end position="124"/>
    </location>
</feature>
<gene>
    <name evidence="2" type="ORF">CRG98_045244</name>
</gene>
<sequence length="124" mass="14047">MTRLSTPTQSLINSLMRLNCPRRFLPQAQCTSKHTIRALRNSLQDKKLKEKRGLQILQTARTTADSDTLSKRVHRRSQSSSPAPQDAGPSAKHNHPSRAGIRRSNEQPLSKQKSQWRDRGIPSK</sequence>
<accession>A0A2I0HRM1</accession>
<name>A0A2I0HRM1_PUNGR</name>
<dbReference type="Proteomes" id="UP000233551">
    <property type="component" value="Unassembled WGS sequence"/>
</dbReference>
<dbReference type="AlphaFoldDB" id="A0A2I0HRM1"/>
<protein>
    <submittedName>
        <fullName evidence="2">Uncharacterized protein</fullName>
    </submittedName>
</protein>
<evidence type="ECO:0000313" key="3">
    <source>
        <dbReference type="Proteomes" id="UP000233551"/>
    </source>
</evidence>
<feature type="region of interest" description="Disordered" evidence="1">
    <location>
        <begin position="54"/>
        <end position="124"/>
    </location>
</feature>
<keyword evidence="3" id="KW-1185">Reference proteome</keyword>
<evidence type="ECO:0000313" key="2">
    <source>
        <dbReference type="EMBL" id="PKI34364.1"/>
    </source>
</evidence>
<organism evidence="2 3">
    <name type="scientific">Punica granatum</name>
    <name type="common">Pomegranate</name>
    <dbReference type="NCBI Taxonomy" id="22663"/>
    <lineage>
        <taxon>Eukaryota</taxon>
        <taxon>Viridiplantae</taxon>
        <taxon>Streptophyta</taxon>
        <taxon>Embryophyta</taxon>
        <taxon>Tracheophyta</taxon>
        <taxon>Spermatophyta</taxon>
        <taxon>Magnoliopsida</taxon>
        <taxon>eudicotyledons</taxon>
        <taxon>Gunneridae</taxon>
        <taxon>Pentapetalae</taxon>
        <taxon>rosids</taxon>
        <taxon>malvids</taxon>
        <taxon>Myrtales</taxon>
        <taxon>Lythraceae</taxon>
        <taxon>Punica</taxon>
    </lineage>
</organism>
<evidence type="ECO:0000256" key="1">
    <source>
        <dbReference type="SAM" id="MobiDB-lite"/>
    </source>
</evidence>
<comment type="caution">
    <text evidence="2">The sequence shown here is derived from an EMBL/GenBank/DDBJ whole genome shotgun (WGS) entry which is preliminary data.</text>
</comment>
<dbReference type="EMBL" id="PGOL01005972">
    <property type="protein sequence ID" value="PKI34364.1"/>
    <property type="molecule type" value="Genomic_DNA"/>
</dbReference>
<proteinExistence type="predicted"/>
<feature type="compositionally biased region" description="Polar residues" evidence="1">
    <location>
        <begin position="56"/>
        <end position="67"/>
    </location>
</feature>